<dbReference type="RefSeq" id="WP_116764434.1">
    <property type="nucleotide sequence ID" value="NZ_QCZH01000024.1"/>
</dbReference>
<dbReference type="GO" id="GO:0071793">
    <property type="term" value="P:bacillithiol biosynthetic process"/>
    <property type="evidence" value="ECO:0007669"/>
    <property type="project" value="InterPro"/>
</dbReference>
<dbReference type="Proteomes" id="UP000245618">
    <property type="component" value="Unassembled WGS sequence"/>
</dbReference>
<dbReference type="OrthoDB" id="9790023at2"/>
<dbReference type="Pfam" id="PF02585">
    <property type="entry name" value="PIG-L"/>
    <property type="match status" value="1"/>
</dbReference>
<keyword evidence="2" id="KW-1185">Reference proteome</keyword>
<dbReference type="EMBL" id="QCZH01000024">
    <property type="protein sequence ID" value="PWA06719.1"/>
    <property type="molecule type" value="Genomic_DNA"/>
</dbReference>
<evidence type="ECO:0000313" key="2">
    <source>
        <dbReference type="Proteomes" id="UP000245618"/>
    </source>
</evidence>
<dbReference type="AlphaFoldDB" id="A0A2U1JP32"/>
<dbReference type="PANTHER" id="PTHR12993:SF30">
    <property type="entry name" value="N-ACETYL-ALPHA-D-GLUCOSAMINYL L-MALATE DEACETYLASE 1"/>
    <property type="match status" value="1"/>
</dbReference>
<dbReference type="PANTHER" id="PTHR12993">
    <property type="entry name" value="N-ACETYLGLUCOSAMINYL-PHOSPHATIDYLINOSITOL DE-N-ACETYLASE-RELATED"/>
    <property type="match status" value="1"/>
</dbReference>
<comment type="caution">
    <text evidence="1">The sequence shown here is derived from an EMBL/GenBank/DDBJ whole genome shotgun (WGS) entry which is preliminary data.</text>
</comment>
<dbReference type="GO" id="GO:0019213">
    <property type="term" value="F:deacetylase activity"/>
    <property type="evidence" value="ECO:0007669"/>
    <property type="project" value="InterPro"/>
</dbReference>
<evidence type="ECO:0000313" key="1">
    <source>
        <dbReference type="EMBL" id="PWA06719.1"/>
    </source>
</evidence>
<accession>A0A2U1JP32</accession>
<dbReference type="InterPro" id="IPR003737">
    <property type="entry name" value="GlcNAc_PI_deacetylase-related"/>
</dbReference>
<sequence length="238" mass="26475">MNPYKIDILAFGAHPDDVECAAAGVLIKHIGMGKTVAIIDLTTGEMGSYGTPQSRKSEAATASKILGIQHREQLNLLDGSIENNEESRLKVIQMIRKYQPDIVLCNAIHDRHPDHANAAKLVADACFLSGLKMKTTFDDNEEQKAWRPKAVYHYIQDYYIEPDFVIDISSEMDTKLKAIRAFESQFVTANSNDANGISGLIDQIKSTNSIFGRPINAKFAEGFTVNRYIGVTDFYNLI</sequence>
<name>A0A2U1JP32_9FLAO</name>
<organism evidence="1 2">
    <name type="scientific">Flavobacterium laiguense</name>
    <dbReference type="NCBI Taxonomy" id="2169409"/>
    <lineage>
        <taxon>Bacteria</taxon>
        <taxon>Pseudomonadati</taxon>
        <taxon>Bacteroidota</taxon>
        <taxon>Flavobacteriia</taxon>
        <taxon>Flavobacteriales</taxon>
        <taxon>Flavobacteriaceae</taxon>
        <taxon>Flavobacterium</taxon>
    </lineage>
</organism>
<gene>
    <name evidence="1" type="primary">bshB1</name>
    <name evidence="1" type="ORF">DB891_15190</name>
</gene>
<dbReference type="NCBIfam" id="TIGR04001">
    <property type="entry name" value="thiol_BshB1"/>
    <property type="match status" value="1"/>
</dbReference>
<dbReference type="InterPro" id="IPR023842">
    <property type="entry name" value="Bacillithiol_biosynth_BshB1"/>
</dbReference>
<dbReference type="Gene3D" id="3.40.50.10320">
    <property type="entry name" value="LmbE-like"/>
    <property type="match status" value="1"/>
</dbReference>
<dbReference type="InterPro" id="IPR024078">
    <property type="entry name" value="LmbE-like_dom_sf"/>
</dbReference>
<dbReference type="GO" id="GO:0016811">
    <property type="term" value="F:hydrolase activity, acting on carbon-nitrogen (but not peptide) bonds, in linear amides"/>
    <property type="evidence" value="ECO:0007669"/>
    <property type="project" value="TreeGrafter"/>
</dbReference>
<protein>
    <submittedName>
        <fullName evidence="1">Bacillithiol biosynthesis deacetylase BshB1</fullName>
    </submittedName>
</protein>
<dbReference type="SUPFAM" id="SSF102588">
    <property type="entry name" value="LmbE-like"/>
    <property type="match status" value="1"/>
</dbReference>
<proteinExistence type="predicted"/>
<reference evidence="1 2" key="1">
    <citation type="submission" date="2018-04" db="EMBL/GenBank/DDBJ databases">
        <title>Flavobacterium sp. nov., isolated from glacier ice.</title>
        <authorList>
            <person name="Liu Q."/>
            <person name="Xin Y.-H."/>
        </authorList>
    </citation>
    <scope>NUCLEOTIDE SEQUENCE [LARGE SCALE GENOMIC DNA]</scope>
    <source>
        <strain evidence="1 2">LB2P30</strain>
    </source>
</reference>